<dbReference type="EMBL" id="JAHRIN010058853">
    <property type="protein sequence ID" value="MEQ2211259.1"/>
    <property type="molecule type" value="Genomic_DNA"/>
</dbReference>
<evidence type="ECO:0000313" key="2">
    <source>
        <dbReference type="EMBL" id="MEQ2211259.1"/>
    </source>
</evidence>
<comment type="caution">
    <text evidence="2">The sequence shown here is derived from an EMBL/GenBank/DDBJ whole genome shotgun (WGS) entry which is preliminary data.</text>
</comment>
<evidence type="ECO:0000256" key="1">
    <source>
        <dbReference type="SAM" id="MobiDB-lite"/>
    </source>
</evidence>
<accession>A0ABV0RTB6</accession>
<dbReference type="InterPro" id="IPR036034">
    <property type="entry name" value="PDZ_sf"/>
</dbReference>
<protein>
    <recommendedName>
        <fullName evidence="4">PDZ domain-containing protein</fullName>
    </recommendedName>
</protein>
<feature type="non-terminal residue" evidence="2">
    <location>
        <position position="1"/>
    </location>
</feature>
<gene>
    <name evidence="2" type="ORF">XENOCAPTIV_017807</name>
</gene>
<dbReference type="SUPFAM" id="SSF50156">
    <property type="entry name" value="PDZ domain-like"/>
    <property type="match status" value="1"/>
</dbReference>
<feature type="compositionally biased region" description="Polar residues" evidence="1">
    <location>
        <begin position="164"/>
        <end position="173"/>
    </location>
</feature>
<keyword evidence="3" id="KW-1185">Reference proteome</keyword>
<evidence type="ECO:0000313" key="3">
    <source>
        <dbReference type="Proteomes" id="UP001434883"/>
    </source>
</evidence>
<evidence type="ECO:0008006" key="4">
    <source>
        <dbReference type="Google" id="ProtNLM"/>
    </source>
</evidence>
<dbReference type="Proteomes" id="UP001434883">
    <property type="component" value="Unassembled WGS sequence"/>
</dbReference>
<proteinExistence type="predicted"/>
<sequence length="173" mass="19016">AQHVDQHLLHVATQWGHLGQHRCCLRHADLCPHARRPDCPSSHQKTPDSLRPSLCSLQGETAGPRFALHPTTQTSWTGCGSSIPGSWRASPQCGLRPGDEILVLNGRCVSPLDLTLIQTLFAEQSLDLRLRRDGPTQPARALDYTGPPNKCSQEVRSKHHRAKSSSGAFNLRV</sequence>
<organism evidence="2 3">
    <name type="scientific">Xenoophorus captivus</name>
    <dbReference type="NCBI Taxonomy" id="1517983"/>
    <lineage>
        <taxon>Eukaryota</taxon>
        <taxon>Metazoa</taxon>
        <taxon>Chordata</taxon>
        <taxon>Craniata</taxon>
        <taxon>Vertebrata</taxon>
        <taxon>Euteleostomi</taxon>
        <taxon>Actinopterygii</taxon>
        <taxon>Neopterygii</taxon>
        <taxon>Teleostei</taxon>
        <taxon>Neoteleostei</taxon>
        <taxon>Acanthomorphata</taxon>
        <taxon>Ovalentaria</taxon>
        <taxon>Atherinomorphae</taxon>
        <taxon>Cyprinodontiformes</taxon>
        <taxon>Goodeidae</taxon>
        <taxon>Xenoophorus</taxon>
    </lineage>
</organism>
<feature type="region of interest" description="Disordered" evidence="1">
    <location>
        <begin position="137"/>
        <end position="173"/>
    </location>
</feature>
<reference evidence="2 3" key="1">
    <citation type="submission" date="2021-06" db="EMBL/GenBank/DDBJ databases">
        <authorList>
            <person name="Palmer J.M."/>
        </authorList>
    </citation>
    <scope>NUCLEOTIDE SEQUENCE [LARGE SCALE GENOMIC DNA]</scope>
    <source>
        <strain evidence="2 3">XC_2019</strain>
        <tissue evidence="2">Muscle</tissue>
    </source>
</reference>
<name>A0ABV0RTB6_9TELE</name>